<dbReference type="Gene3D" id="1.10.3610.10">
    <property type="entry name" value="Nucleoprotein"/>
    <property type="match status" value="1"/>
</dbReference>
<dbReference type="InterPro" id="IPR023331">
    <property type="entry name" value="Rhabdovirus_ncapsid_C"/>
</dbReference>
<sequence>MSTEPVLKFIHNKKDVILKRSAGTKCYTYPLKGFKGKPEITLGVYKGKKEDLKKIVFGELIKGTLDCDLFLRWLIDSSVNEVNKLESDWKSYNVTIGQKGKEIRWTDLIDIKDGSEIKLEKATEKPTKLSDIILAILGLSIYRVNSAQNPEHKTKLCDHIEGFLRDLGLDSSVSISDWVKTYSGWLKNKSYLKVVASIDMYFNKFSTSDNASVRIGTLGSRYKDMAAWVSLGYLIKITGQTGNDLLKWIWERPIAEQIVRLCEPGQEDDQDDSYFPYGHDMGFVPISPYSTSANPDLFIWIHFIGALLNKTRSRNARMMEDIPTSSILRNSLLFAFAISQYSSMVGQFTESGNTEDSRTPVGQSGTMPKTVKGDVWLKWIKAQGGTIPSTIITWYNKVQTELQGARTGTVAEAITGLIL</sequence>
<evidence type="ECO:0000256" key="7">
    <source>
        <dbReference type="ARBA" id="ARBA00022884"/>
    </source>
</evidence>
<dbReference type="RefSeq" id="YP_009362104.1">
    <property type="nucleotide sequence ID" value="NC_034529.1"/>
</dbReference>
<evidence type="ECO:0000256" key="4">
    <source>
        <dbReference type="ARBA" id="ARBA00022497"/>
    </source>
</evidence>
<comment type="subcellular location">
    <subcellularLocation>
        <location evidence="1">Host cytoplasm</location>
    </subcellularLocation>
    <subcellularLocation>
        <location evidence="2">Virion</location>
    </subcellularLocation>
</comment>
<keyword evidence="5" id="KW-0167">Capsid protein</keyword>
<evidence type="ECO:0000313" key="13">
    <source>
        <dbReference type="EMBL" id="AJR28440.1"/>
    </source>
</evidence>
<evidence type="ECO:0000256" key="5">
    <source>
        <dbReference type="ARBA" id="ARBA00022561"/>
    </source>
</evidence>
<keyword evidence="9" id="KW-1035">Host cytoplasm</keyword>
<dbReference type="EMBL" id="KM205004">
    <property type="protein sequence ID" value="AJR28440.1"/>
    <property type="molecule type" value="Viral_cRNA"/>
</dbReference>
<dbReference type="GO" id="GO:0019029">
    <property type="term" value="C:helical viral capsid"/>
    <property type="evidence" value="ECO:0007669"/>
    <property type="project" value="UniProtKB-KW"/>
</dbReference>
<name>A0A0D3R1U0_9RHAB</name>
<evidence type="ECO:0000259" key="12">
    <source>
        <dbReference type="Pfam" id="PF00945"/>
    </source>
</evidence>
<keyword evidence="14" id="KW-1185">Reference proteome</keyword>
<evidence type="ECO:0000256" key="2">
    <source>
        <dbReference type="ARBA" id="ARBA00004328"/>
    </source>
</evidence>
<keyword evidence="7" id="KW-0694">RNA-binding</keyword>
<dbReference type="OrthoDB" id="22890at10239"/>
<dbReference type="GO" id="GO:0019013">
    <property type="term" value="C:viral nucleocapsid"/>
    <property type="evidence" value="ECO:0007669"/>
    <property type="project" value="UniProtKB-KW"/>
</dbReference>
<dbReference type="GO" id="GO:1990904">
    <property type="term" value="C:ribonucleoprotein complex"/>
    <property type="evidence" value="ECO:0007669"/>
    <property type="project" value="UniProtKB-KW"/>
</dbReference>
<keyword evidence="8 13" id="KW-0543">Viral nucleoprotein</keyword>
<dbReference type="Proteomes" id="UP000203248">
    <property type="component" value="Segment"/>
</dbReference>
<dbReference type="GO" id="GO:0003723">
    <property type="term" value="F:RNA binding"/>
    <property type="evidence" value="ECO:0007669"/>
    <property type="project" value="UniProtKB-KW"/>
</dbReference>
<evidence type="ECO:0000256" key="8">
    <source>
        <dbReference type="ARBA" id="ARBA00023086"/>
    </source>
</evidence>
<dbReference type="InterPro" id="IPR023330">
    <property type="entry name" value="Rhabdovirus_ncapsid_N"/>
</dbReference>
<dbReference type="GO" id="GO:0030430">
    <property type="term" value="C:host cell cytoplasm"/>
    <property type="evidence" value="ECO:0007669"/>
    <property type="project" value="UniProtKB-SubCell"/>
</dbReference>
<dbReference type="Gene3D" id="1.10.3570.10">
    <property type="entry name" value="Rhabdovirus nucleocapsid protein like domain"/>
    <property type="match status" value="1"/>
</dbReference>
<keyword evidence="10" id="KW-0687">Ribonucleoprotein</keyword>
<evidence type="ECO:0000256" key="11">
    <source>
        <dbReference type="ARBA" id="ARBA00033344"/>
    </source>
</evidence>
<proteinExistence type="predicted"/>
<protein>
    <recommendedName>
        <fullName evidence="3">Nucleoprotein</fullName>
    </recommendedName>
    <alternativeName>
        <fullName evidence="11">Nucleocapsid protein</fullName>
    </alternativeName>
</protein>
<evidence type="ECO:0000256" key="1">
    <source>
        <dbReference type="ARBA" id="ARBA00004192"/>
    </source>
</evidence>
<keyword evidence="4" id="KW-1139">Helical capsid protein</keyword>
<evidence type="ECO:0000313" key="14">
    <source>
        <dbReference type="Proteomes" id="UP000203248"/>
    </source>
</evidence>
<dbReference type="SUPFAM" id="SSF140809">
    <property type="entry name" value="Rhabdovirus nucleoprotein-like"/>
    <property type="match status" value="1"/>
</dbReference>
<evidence type="ECO:0000256" key="3">
    <source>
        <dbReference type="ARBA" id="ARBA00014389"/>
    </source>
</evidence>
<evidence type="ECO:0000256" key="9">
    <source>
        <dbReference type="ARBA" id="ARBA00023200"/>
    </source>
</evidence>
<evidence type="ECO:0000256" key="10">
    <source>
        <dbReference type="ARBA" id="ARBA00023274"/>
    </source>
</evidence>
<evidence type="ECO:0000256" key="6">
    <source>
        <dbReference type="ARBA" id="ARBA00022844"/>
    </source>
</evidence>
<dbReference type="InterPro" id="IPR035961">
    <property type="entry name" value="Rhabdovirus_nucleoprotein-like"/>
</dbReference>
<dbReference type="GeneID" id="37627540"/>
<dbReference type="InterPro" id="IPR000448">
    <property type="entry name" value="Rhabdo_ncapsid"/>
</dbReference>
<keyword evidence="6" id="KW-0946">Virion</keyword>
<organism evidence="13 14">
    <name type="scientific">Sena Madureira virus</name>
    <dbReference type="NCBI Taxonomy" id="1272957"/>
    <lineage>
        <taxon>Viruses</taxon>
        <taxon>Riboviria</taxon>
        <taxon>Orthornavirae</taxon>
        <taxon>Negarnaviricota</taxon>
        <taxon>Haploviricotina</taxon>
        <taxon>Monjiviricetes</taxon>
        <taxon>Mononegavirales</taxon>
        <taxon>Rhabdoviridae</taxon>
        <taxon>Alpharhabdovirinae</taxon>
        <taxon>Sripuvirus</taxon>
        <taxon>Sripuvirus madureira</taxon>
    </lineage>
</organism>
<dbReference type="KEGG" id="vg:37627540"/>
<feature type="domain" description="Rhabdovirus nucleocapsid" evidence="12">
    <location>
        <begin position="12"/>
        <end position="357"/>
    </location>
</feature>
<reference evidence="13 14" key="1">
    <citation type="journal article" date="2015" name="PLoS Pathog.">
        <title>Evolution of genome size and complexity in the rhabdoviridae.</title>
        <authorList>
            <person name="Walker P.J."/>
            <person name="Firth C."/>
            <person name="Widen S.G."/>
            <person name="Blasdell K.R."/>
            <person name="Guzman H."/>
            <person name="Wood T.G."/>
            <person name="Paradkar P.N."/>
            <person name="Holmes E.C."/>
            <person name="Tesh R.B."/>
            <person name="Vasilakis N."/>
        </authorList>
    </citation>
    <scope>NUCLEOTIDE SEQUENCE [LARGE SCALE GENOMIC DNA]</scope>
    <source>
        <strain evidence="13 14">BeAn303197</strain>
    </source>
</reference>
<dbReference type="Pfam" id="PF00945">
    <property type="entry name" value="Rhabdo_ncap"/>
    <property type="match status" value="1"/>
</dbReference>
<accession>A0A0D3R1U0</accession>